<evidence type="ECO:0000259" key="2">
    <source>
        <dbReference type="Pfam" id="PF08593"/>
    </source>
</evidence>
<protein>
    <recommendedName>
        <fullName evidence="2">Mug135-like C-terminal domain-containing protein</fullName>
    </recommendedName>
</protein>
<gene>
    <name evidence="3" type="ORF">D9615_005901</name>
</gene>
<dbReference type="AlphaFoldDB" id="A0A8H5M2T2"/>
<dbReference type="Pfam" id="PF08593">
    <property type="entry name" value="Mug135_C"/>
    <property type="match status" value="1"/>
</dbReference>
<evidence type="ECO:0000313" key="3">
    <source>
        <dbReference type="EMBL" id="KAF5379190.1"/>
    </source>
</evidence>
<dbReference type="Proteomes" id="UP000565441">
    <property type="component" value="Unassembled WGS sequence"/>
</dbReference>
<keyword evidence="4" id="KW-1185">Reference proteome</keyword>
<dbReference type="EMBL" id="JAACJP010000017">
    <property type="protein sequence ID" value="KAF5379190.1"/>
    <property type="molecule type" value="Genomic_DNA"/>
</dbReference>
<dbReference type="InterPro" id="IPR013902">
    <property type="entry name" value="Mug135-like_C"/>
</dbReference>
<evidence type="ECO:0000256" key="1">
    <source>
        <dbReference type="ARBA" id="ARBA00005788"/>
    </source>
</evidence>
<proteinExistence type="inferred from homology"/>
<evidence type="ECO:0000313" key="4">
    <source>
        <dbReference type="Proteomes" id="UP000565441"/>
    </source>
</evidence>
<name>A0A8H5M2T2_9AGAR</name>
<dbReference type="OrthoDB" id="3230244at2759"/>
<reference evidence="3 4" key="1">
    <citation type="journal article" date="2020" name="ISME J.">
        <title>Uncovering the hidden diversity of litter-decomposition mechanisms in mushroom-forming fungi.</title>
        <authorList>
            <person name="Floudas D."/>
            <person name="Bentzer J."/>
            <person name="Ahren D."/>
            <person name="Johansson T."/>
            <person name="Persson P."/>
            <person name="Tunlid A."/>
        </authorList>
    </citation>
    <scope>NUCLEOTIDE SEQUENCE [LARGE SCALE GENOMIC DNA]</scope>
    <source>
        <strain evidence="3 4">CBS 661.87</strain>
    </source>
</reference>
<sequence length="208" mass="22100">MISWWNEDEGIVEAKPNELKLAVQALRYDVTSPFFNPMPVPLPNPPAANAVLPPHPQDPAILQDIANAIEYNRVIRATQMPTGDQVGAGAVYEAALIAQHAGGAVAPPWFAPALAAGLAPLMRTAHINYNLCAGDGHSRRFQVVPFLDGTLPTGPPHNLPPLVNLQVVNTLTGPQATAYLQGYGQPVPNGIAARRRAICDAVGCDVTR</sequence>
<organism evidence="3 4">
    <name type="scientific">Tricholomella constricta</name>
    <dbReference type="NCBI Taxonomy" id="117010"/>
    <lineage>
        <taxon>Eukaryota</taxon>
        <taxon>Fungi</taxon>
        <taxon>Dikarya</taxon>
        <taxon>Basidiomycota</taxon>
        <taxon>Agaricomycotina</taxon>
        <taxon>Agaricomycetes</taxon>
        <taxon>Agaricomycetidae</taxon>
        <taxon>Agaricales</taxon>
        <taxon>Tricholomatineae</taxon>
        <taxon>Lyophyllaceae</taxon>
        <taxon>Tricholomella</taxon>
    </lineage>
</organism>
<comment type="caution">
    <text evidence="3">The sequence shown here is derived from an EMBL/GenBank/DDBJ whole genome shotgun (WGS) entry which is preliminary data.</text>
</comment>
<accession>A0A8H5M2T2</accession>
<feature type="domain" description="Mug135-like C-terminal" evidence="2">
    <location>
        <begin position="129"/>
        <end position="204"/>
    </location>
</feature>
<comment type="similarity">
    <text evidence="1">Belongs to the UPF0612 family.</text>
</comment>